<dbReference type="PROSITE" id="PS51186">
    <property type="entry name" value="GNAT"/>
    <property type="match status" value="1"/>
</dbReference>
<dbReference type="EMBL" id="JAHKRT010000002">
    <property type="protein sequence ID" value="MBU3077026.1"/>
    <property type="molecule type" value="Genomic_DNA"/>
</dbReference>
<evidence type="ECO:0000313" key="3">
    <source>
        <dbReference type="Proteomes" id="UP000776276"/>
    </source>
</evidence>
<dbReference type="Proteomes" id="UP000776276">
    <property type="component" value="Unassembled WGS sequence"/>
</dbReference>
<dbReference type="PANTHER" id="PTHR43233">
    <property type="entry name" value="FAMILY N-ACETYLTRANSFERASE, PUTATIVE (AFU_ORTHOLOGUE AFUA_6G03350)-RELATED"/>
    <property type="match status" value="1"/>
</dbReference>
<evidence type="ECO:0000313" key="2">
    <source>
        <dbReference type="EMBL" id="MBU3077026.1"/>
    </source>
</evidence>
<dbReference type="CDD" id="cd04301">
    <property type="entry name" value="NAT_SF"/>
    <property type="match status" value="1"/>
</dbReference>
<name>A0ABS6BFF0_9SPHN</name>
<evidence type="ECO:0000259" key="1">
    <source>
        <dbReference type="PROSITE" id="PS51186"/>
    </source>
</evidence>
<sequence length="139" mass="15818">MSVRLSGDPADIDLDVVHGYLTRSYWSPGISRELVARAAANSLCVSALDETGQIGFARVITDRATFAWLADVFVLERARGLGIGRAMVRWLMEHPELQNLRRWMLATWDAHGVYEALGWKPVDRPDRLLQRHDPEAHRR</sequence>
<protein>
    <submittedName>
        <fullName evidence="2">GNAT family N-acetyltransferase</fullName>
    </submittedName>
</protein>
<dbReference type="RefSeq" id="WP_216320506.1">
    <property type="nucleotide sequence ID" value="NZ_JAHKRT010000002.1"/>
</dbReference>
<accession>A0ABS6BFF0</accession>
<reference evidence="2 3" key="1">
    <citation type="submission" date="2021-06" db="EMBL/GenBank/DDBJ databases">
        <title>Sphingomonas sp. XMGL2, whole genome shotgun sequencing project.</title>
        <authorList>
            <person name="Zhao G."/>
            <person name="Shen L."/>
        </authorList>
    </citation>
    <scope>NUCLEOTIDE SEQUENCE [LARGE SCALE GENOMIC DNA]</scope>
    <source>
        <strain evidence="2 3">XMGL2</strain>
    </source>
</reference>
<dbReference type="InterPro" id="IPR000182">
    <property type="entry name" value="GNAT_dom"/>
</dbReference>
<keyword evidence="3" id="KW-1185">Reference proteome</keyword>
<feature type="domain" description="N-acetyltransferase" evidence="1">
    <location>
        <begin position="1"/>
        <end position="139"/>
    </location>
</feature>
<organism evidence="2 3">
    <name type="scientific">Sphingomonas quercus</name>
    <dbReference type="NCBI Taxonomy" id="2842451"/>
    <lineage>
        <taxon>Bacteria</taxon>
        <taxon>Pseudomonadati</taxon>
        <taxon>Pseudomonadota</taxon>
        <taxon>Alphaproteobacteria</taxon>
        <taxon>Sphingomonadales</taxon>
        <taxon>Sphingomonadaceae</taxon>
        <taxon>Sphingomonas</taxon>
    </lineage>
</organism>
<dbReference type="Pfam" id="PF13508">
    <property type="entry name" value="Acetyltransf_7"/>
    <property type="match status" value="1"/>
</dbReference>
<gene>
    <name evidence="2" type="ORF">KOF26_04035</name>
</gene>
<dbReference type="PANTHER" id="PTHR43233:SF1">
    <property type="entry name" value="FAMILY N-ACETYLTRANSFERASE, PUTATIVE (AFU_ORTHOLOGUE AFUA_6G03350)-RELATED"/>
    <property type="match status" value="1"/>
</dbReference>
<comment type="caution">
    <text evidence="2">The sequence shown here is derived from an EMBL/GenBank/DDBJ whole genome shotgun (WGS) entry which is preliminary data.</text>
</comment>
<dbReference type="InterPro" id="IPR053144">
    <property type="entry name" value="Acetyltransferase_Butenolide"/>
</dbReference>
<proteinExistence type="predicted"/>